<evidence type="ECO:0000256" key="2">
    <source>
        <dbReference type="SAM" id="SignalP"/>
    </source>
</evidence>
<evidence type="ECO:0000313" key="3">
    <source>
        <dbReference type="EMBL" id="TCC23429.1"/>
    </source>
</evidence>
<organism evidence="3 4">
    <name type="scientific">Kribbella speibonae</name>
    <dbReference type="NCBI Taxonomy" id="1572660"/>
    <lineage>
        <taxon>Bacteria</taxon>
        <taxon>Bacillati</taxon>
        <taxon>Actinomycetota</taxon>
        <taxon>Actinomycetes</taxon>
        <taxon>Propionibacteriales</taxon>
        <taxon>Kribbellaceae</taxon>
        <taxon>Kribbella</taxon>
    </lineage>
</organism>
<evidence type="ECO:0000256" key="1">
    <source>
        <dbReference type="SAM" id="MobiDB-lite"/>
    </source>
</evidence>
<dbReference type="RefSeq" id="WP_131462318.1">
    <property type="nucleotide sequence ID" value="NZ_SJJY01000003.1"/>
</dbReference>
<proteinExistence type="predicted"/>
<dbReference type="EMBL" id="SJJY01000003">
    <property type="protein sequence ID" value="TCC23429.1"/>
    <property type="molecule type" value="Genomic_DNA"/>
</dbReference>
<sequence>MKLSPAVLGMFVLAAFALSSCSDSKPEAGPTPTTSSSGTSSGTPSSGPSSAPIPTASTPTLTALPTPSKPWPTPTVTGAPENDAPLADRITFAIAKQAQIAAGKAAATTVKCPGIDKVETAGKHELTCTVTYAGKPYTGTLTVDAKQYTASYKFTSESVAIVRAKVVDAVLRTVQDAAKVTCTMDDVAVVKHSDAGIACDVTTTANAVQPYKAQVSGNGQVLVAKA</sequence>
<keyword evidence="2" id="KW-0732">Signal</keyword>
<evidence type="ECO:0008006" key="5">
    <source>
        <dbReference type="Google" id="ProtNLM"/>
    </source>
</evidence>
<dbReference type="PROSITE" id="PS51257">
    <property type="entry name" value="PROKAR_LIPOPROTEIN"/>
    <property type="match status" value="1"/>
</dbReference>
<comment type="caution">
    <text evidence="3">The sequence shown here is derived from an EMBL/GenBank/DDBJ whole genome shotgun (WGS) entry which is preliminary data.</text>
</comment>
<feature type="signal peptide" evidence="2">
    <location>
        <begin position="1"/>
        <end position="17"/>
    </location>
</feature>
<feature type="chain" id="PRO_5046878765" description="DUF4333 domain-containing protein" evidence="2">
    <location>
        <begin position="18"/>
        <end position="226"/>
    </location>
</feature>
<feature type="compositionally biased region" description="Low complexity" evidence="1">
    <location>
        <begin position="28"/>
        <end position="66"/>
    </location>
</feature>
<feature type="region of interest" description="Disordered" evidence="1">
    <location>
        <begin position="22"/>
        <end position="82"/>
    </location>
</feature>
<protein>
    <recommendedName>
        <fullName evidence="5">DUF4333 domain-containing protein</fullName>
    </recommendedName>
</protein>
<name>A0ABY2A498_9ACTN</name>
<reference evidence="3 4" key="1">
    <citation type="submission" date="2019-02" db="EMBL/GenBank/DDBJ databases">
        <title>Kribbella capetownensis sp. nov. and Kribbella speibonae sp. nov., isolated from soil.</title>
        <authorList>
            <person name="Curtis S.M."/>
            <person name="Norton I."/>
            <person name="Everest G.J."/>
            <person name="Meyers P.R."/>
        </authorList>
    </citation>
    <scope>NUCLEOTIDE SEQUENCE [LARGE SCALE GENOMIC DNA]</scope>
    <source>
        <strain evidence="3 4">SK5</strain>
    </source>
</reference>
<keyword evidence="4" id="KW-1185">Reference proteome</keyword>
<dbReference type="Proteomes" id="UP000292385">
    <property type="component" value="Unassembled WGS sequence"/>
</dbReference>
<evidence type="ECO:0000313" key="4">
    <source>
        <dbReference type="Proteomes" id="UP000292385"/>
    </source>
</evidence>
<gene>
    <name evidence="3" type="ORF">E0H58_16730</name>
</gene>
<accession>A0ABY2A498</accession>